<sequence>MLRLLGWRSKTLSWAGRSTLIKSVANALPTYTFSTFDIPHKVCDKLDASTRRFWWNPKKEQDESINAIKRISIPLRPIPDQLVWIIDPKGSFTVKSALKTHQGHADSVLPGSLWSKFWKLKFHERFKVLLWRIGMDILPTKLNVAKRIGHGDTCCPLCNTKDESIIHVFFRCSVSKAIWFGQANQIANPEPRRGAIWTAPIVNQIKLNVDAAWCPVKSSMAVVARDHKGIVLKAWSKMVVADDPFVVETHAIKWAIELASLEDYQNFMVESDAKVCIEAILGAPQNTSWKISTLCFDINCLARNFSSCKFAWIMREANMVAHELAKIVPSPHPFICCQETLPPSVLEAW</sequence>
<dbReference type="Pfam" id="PF13966">
    <property type="entry name" value="zf-RVT"/>
    <property type="match status" value="1"/>
</dbReference>
<reference evidence="3" key="1">
    <citation type="submission" date="2018-02" db="EMBL/GenBank/DDBJ databases">
        <authorList>
            <person name="Cohen D.B."/>
            <person name="Kent A.D."/>
        </authorList>
    </citation>
    <scope>NUCLEOTIDE SEQUENCE</scope>
</reference>
<dbReference type="CDD" id="cd06222">
    <property type="entry name" value="RNase_H_like"/>
    <property type="match status" value="1"/>
</dbReference>
<dbReference type="Gene3D" id="3.30.420.10">
    <property type="entry name" value="Ribonuclease H-like superfamily/Ribonuclease H"/>
    <property type="match status" value="1"/>
</dbReference>
<dbReference type="GO" id="GO:0003676">
    <property type="term" value="F:nucleic acid binding"/>
    <property type="evidence" value="ECO:0007669"/>
    <property type="project" value="InterPro"/>
</dbReference>
<organism evidence="3">
    <name type="scientific">Fagus sylvatica</name>
    <name type="common">Beechnut</name>
    <dbReference type="NCBI Taxonomy" id="28930"/>
    <lineage>
        <taxon>Eukaryota</taxon>
        <taxon>Viridiplantae</taxon>
        <taxon>Streptophyta</taxon>
        <taxon>Embryophyta</taxon>
        <taxon>Tracheophyta</taxon>
        <taxon>Spermatophyta</taxon>
        <taxon>Magnoliopsida</taxon>
        <taxon>eudicotyledons</taxon>
        <taxon>Gunneridae</taxon>
        <taxon>Pentapetalae</taxon>
        <taxon>rosids</taxon>
        <taxon>fabids</taxon>
        <taxon>Fagales</taxon>
        <taxon>Fagaceae</taxon>
        <taxon>Fagus</taxon>
    </lineage>
</organism>
<dbReference type="GO" id="GO:0004523">
    <property type="term" value="F:RNA-DNA hybrid ribonuclease activity"/>
    <property type="evidence" value="ECO:0007669"/>
    <property type="project" value="InterPro"/>
</dbReference>
<evidence type="ECO:0008006" key="4">
    <source>
        <dbReference type="Google" id="ProtNLM"/>
    </source>
</evidence>
<name>A0A2N9EVT5_FAGSY</name>
<evidence type="ECO:0000259" key="2">
    <source>
        <dbReference type="Pfam" id="PF13966"/>
    </source>
</evidence>
<dbReference type="InterPro" id="IPR044730">
    <property type="entry name" value="RNase_H-like_dom_plant"/>
</dbReference>
<dbReference type="InterPro" id="IPR002156">
    <property type="entry name" value="RNaseH_domain"/>
</dbReference>
<evidence type="ECO:0000313" key="3">
    <source>
        <dbReference type="EMBL" id="SPC82906.1"/>
    </source>
</evidence>
<evidence type="ECO:0000259" key="1">
    <source>
        <dbReference type="Pfam" id="PF13456"/>
    </source>
</evidence>
<proteinExistence type="predicted"/>
<gene>
    <name evidence="3" type="ORF">FSB_LOCUS10788</name>
</gene>
<dbReference type="PANTHER" id="PTHR47723:SF19">
    <property type="entry name" value="POLYNUCLEOTIDYL TRANSFERASE, RIBONUCLEASE H-LIKE SUPERFAMILY PROTEIN"/>
    <property type="match status" value="1"/>
</dbReference>
<feature type="domain" description="RNase H type-1" evidence="1">
    <location>
        <begin position="209"/>
        <end position="326"/>
    </location>
</feature>
<feature type="domain" description="Reverse transcriptase zinc-binding" evidence="2">
    <location>
        <begin position="92"/>
        <end position="179"/>
    </location>
</feature>
<dbReference type="InterPro" id="IPR026960">
    <property type="entry name" value="RVT-Znf"/>
</dbReference>
<accession>A0A2N9EVT5</accession>
<dbReference type="EMBL" id="OIVN01000607">
    <property type="protein sequence ID" value="SPC82906.1"/>
    <property type="molecule type" value="Genomic_DNA"/>
</dbReference>
<dbReference type="InterPro" id="IPR036397">
    <property type="entry name" value="RNaseH_sf"/>
</dbReference>
<protein>
    <recommendedName>
        <fullName evidence="4">Reverse transcriptase zinc-binding domain-containing protein</fullName>
    </recommendedName>
</protein>
<dbReference type="SUPFAM" id="SSF53098">
    <property type="entry name" value="Ribonuclease H-like"/>
    <property type="match status" value="1"/>
</dbReference>
<dbReference type="PANTHER" id="PTHR47723">
    <property type="entry name" value="OS05G0353850 PROTEIN"/>
    <property type="match status" value="1"/>
</dbReference>
<dbReference type="InterPro" id="IPR053151">
    <property type="entry name" value="RNase_H-like"/>
</dbReference>
<dbReference type="Pfam" id="PF13456">
    <property type="entry name" value="RVT_3"/>
    <property type="match status" value="1"/>
</dbReference>
<dbReference type="AlphaFoldDB" id="A0A2N9EVT5"/>
<dbReference type="InterPro" id="IPR012337">
    <property type="entry name" value="RNaseH-like_sf"/>
</dbReference>